<organism evidence="1 2">
    <name type="scientific">Mycobacterium avium subsp. hominissuis</name>
    <dbReference type="NCBI Taxonomy" id="439334"/>
    <lineage>
        <taxon>Bacteria</taxon>
        <taxon>Bacillati</taxon>
        <taxon>Actinomycetota</taxon>
        <taxon>Actinomycetes</taxon>
        <taxon>Mycobacteriales</taxon>
        <taxon>Mycobacteriaceae</taxon>
        <taxon>Mycobacterium</taxon>
        <taxon>Mycobacterium avium complex (MAC)</taxon>
    </lineage>
</organism>
<dbReference type="EMBL" id="AP020329">
    <property type="protein sequence ID" value="BBN50982.1"/>
    <property type="molecule type" value="Genomic_DNA"/>
</dbReference>
<geneLocation type="plasmid" evidence="1 2">
    <name>p3-JPH1</name>
</geneLocation>
<gene>
    <name evidence="1" type="ORF">JPH1_54570</name>
</gene>
<reference evidence="1 2" key="1">
    <citation type="submission" date="2019-09" db="EMBL/GenBank/DDBJ databases">
        <title>Complete genome sequence of Mycobacterium avium subsp. hominissuis strain JP-H-1.</title>
        <authorList>
            <person name="Kinoshita Y."/>
            <person name="Niwa H."/>
            <person name="Uchida-Fujii E."/>
            <person name="Nukada T."/>
        </authorList>
    </citation>
    <scope>NUCLEOTIDE SEQUENCE [LARGE SCALE GENOMIC DNA]</scope>
    <source>
        <strain evidence="1 2">JP-H-1</strain>
        <plasmid evidence="1 2">p3-JPH1</plasmid>
    </source>
</reference>
<protein>
    <submittedName>
        <fullName evidence="1">Uncharacterized protein</fullName>
    </submittedName>
</protein>
<dbReference type="Proteomes" id="UP000327362">
    <property type="component" value="Plasmid p3-JPH1"/>
</dbReference>
<evidence type="ECO:0000313" key="1">
    <source>
        <dbReference type="EMBL" id="BBN50982.1"/>
    </source>
</evidence>
<proteinExistence type="predicted"/>
<evidence type="ECO:0000313" key="2">
    <source>
        <dbReference type="Proteomes" id="UP000327362"/>
    </source>
</evidence>
<name>A0AAI8STK3_MYCAV</name>
<keyword evidence="1" id="KW-0614">Plasmid</keyword>
<accession>A0AAI8STK3</accession>
<dbReference type="AlphaFoldDB" id="A0AAI8STK3"/>
<sequence>MSYTKGVSEMIWPPDAVTHMWDHHQTTVAMAAEALDDPDVVAFIPDPKSRSGKSSRFIGYSPTAERLLVVIVVDHHGQHYGANCWPANPTDQRIYRERTEQ</sequence>